<protein>
    <submittedName>
        <fullName evidence="3">ANTAR domain-containing protein</fullName>
    </submittedName>
    <submittedName>
        <fullName evidence="2">AmiR/NasT family two-component response regulator</fullName>
    </submittedName>
</protein>
<evidence type="ECO:0000313" key="5">
    <source>
        <dbReference type="Proteomes" id="UP000549009"/>
    </source>
</evidence>
<gene>
    <name evidence="3" type="ORF">CP982_02155</name>
    <name evidence="2" type="ORF">FHS40_006459</name>
</gene>
<dbReference type="RefSeq" id="WP_150508866.1">
    <property type="nucleotide sequence ID" value="NZ_BMSQ01000013.1"/>
</dbReference>
<name>A0A5P2WY42_STRST</name>
<evidence type="ECO:0000313" key="2">
    <source>
        <dbReference type="EMBL" id="MBB5107342.1"/>
    </source>
</evidence>
<dbReference type="PIRSF" id="PIRSF010636">
    <property type="entry name" value="ANTAR_solo"/>
    <property type="match status" value="1"/>
</dbReference>
<dbReference type="InterPro" id="IPR005561">
    <property type="entry name" value="ANTAR"/>
</dbReference>
<reference evidence="3 4" key="1">
    <citation type="submission" date="2017-09" db="EMBL/GenBank/DDBJ databases">
        <authorList>
            <person name="Lee N."/>
            <person name="Cho B.-K."/>
        </authorList>
    </citation>
    <scope>NUCLEOTIDE SEQUENCE [LARGE SCALE GENOMIC DNA]</scope>
    <source>
        <strain evidence="3 4">ATCC 27465</strain>
    </source>
</reference>
<dbReference type="Pfam" id="PF03861">
    <property type="entry name" value="ANTAR"/>
    <property type="match status" value="1"/>
</dbReference>
<dbReference type="Proteomes" id="UP000549009">
    <property type="component" value="Unassembled WGS sequence"/>
</dbReference>
<feature type="domain" description="ANTAR" evidence="1">
    <location>
        <begin position="19"/>
        <end position="80"/>
    </location>
</feature>
<dbReference type="SMART" id="SM01012">
    <property type="entry name" value="ANTAR"/>
    <property type="match status" value="1"/>
</dbReference>
<dbReference type="PROSITE" id="PS50921">
    <property type="entry name" value="ANTAR"/>
    <property type="match status" value="1"/>
</dbReference>
<organism evidence="3 4">
    <name type="scientific">Streptomyces spectabilis</name>
    <dbReference type="NCBI Taxonomy" id="68270"/>
    <lineage>
        <taxon>Bacteria</taxon>
        <taxon>Bacillati</taxon>
        <taxon>Actinomycetota</taxon>
        <taxon>Actinomycetes</taxon>
        <taxon>Kitasatosporales</taxon>
        <taxon>Streptomycetaceae</taxon>
        <taxon>Streptomyces</taxon>
    </lineage>
</organism>
<reference evidence="2 5" key="2">
    <citation type="submission" date="2020-08" db="EMBL/GenBank/DDBJ databases">
        <title>Genomic Encyclopedia of Type Strains, Phase III (KMG-III): the genomes of soil and plant-associated and newly described type strains.</title>
        <authorList>
            <person name="Whitman W."/>
        </authorList>
    </citation>
    <scope>NUCLEOTIDE SEQUENCE [LARGE SCALE GENOMIC DNA]</scope>
    <source>
        <strain evidence="2 5">CECT 3146</strain>
    </source>
</reference>
<dbReference type="InterPro" id="IPR024189">
    <property type="entry name" value="ANTAR_transcrpt_antiterm_reg"/>
</dbReference>
<evidence type="ECO:0000313" key="4">
    <source>
        <dbReference type="Proteomes" id="UP000326505"/>
    </source>
</evidence>
<keyword evidence="5" id="KW-1185">Reference proteome</keyword>
<dbReference type="InterPro" id="IPR011006">
    <property type="entry name" value="CheY-like_superfamily"/>
</dbReference>
<dbReference type="GO" id="GO:0003723">
    <property type="term" value="F:RNA binding"/>
    <property type="evidence" value="ECO:0007669"/>
    <property type="project" value="InterPro"/>
</dbReference>
<sequence length="108" mass="11916">MTLSCERRSPVGRAADEEIARLNEENRQLRQAVDSHAVIDQAIGVLIALHRLTPAAGWEVLRETSQHLNIKLRTIAELVVHAPSGRPLPGHVRHELAAAVRRQDRGAA</sequence>
<accession>A0A5P2WY42</accession>
<dbReference type="SUPFAM" id="SSF52172">
    <property type="entry name" value="CheY-like"/>
    <property type="match status" value="1"/>
</dbReference>
<dbReference type="OrthoDB" id="4258820at2"/>
<dbReference type="AlphaFoldDB" id="A0A5P2WY42"/>
<proteinExistence type="predicted"/>
<dbReference type="EMBL" id="JACHJD010000013">
    <property type="protein sequence ID" value="MBB5107342.1"/>
    <property type="molecule type" value="Genomic_DNA"/>
</dbReference>
<dbReference type="EMBL" id="CP023690">
    <property type="protein sequence ID" value="QEV57663.1"/>
    <property type="molecule type" value="Genomic_DNA"/>
</dbReference>
<evidence type="ECO:0000259" key="1">
    <source>
        <dbReference type="PROSITE" id="PS50921"/>
    </source>
</evidence>
<dbReference type="KEGG" id="sspb:CP982_02155"/>
<dbReference type="Gene3D" id="1.10.10.10">
    <property type="entry name" value="Winged helix-like DNA-binding domain superfamily/Winged helix DNA-binding domain"/>
    <property type="match status" value="1"/>
</dbReference>
<evidence type="ECO:0000313" key="3">
    <source>
        <dbReference type="EMBL" id="QEV57663.1"/>
    </source>
</evidence>
<dbReference type="Proteomes" id="UP000326505">
    <property type="component" value="Chromosome"/>
</dbReference>
<dbReference type="InterPro" id="IPR036388">
    <property type="entry name" value="WH-like_DNA-bd_sf"/>
</dbReference>